<proteinExistence type="predicted"/>
<accession>A0A819XU26</accession>
<sequence length="382" mass="44012">MFYMPTTTTTTTSPVVLQETFQPPLPSTSHYFMLQSAPVVPAVPVLNTTYVYPRYGFVPRPVETAVSKDEIEKFQSMQIFEAVQPIQHIVHHHVQPCSMKTCPGYCELCCPWIKDTTHQHCHTSLSNNENSQQKRYSRRDEYERDELYQNDPYSHETIDEKIERIRRELRQSSMLHGTSSGFERPRSRSNSRPRSASGTREPWRSSNQNDYQWRDSHLPAYREATLARAETPANESRIWKETAHERSHENTKNATSYHSKKEYVYRPKSETEARKWYTQTTGKDPDREVYQALRGGTTTYDYKGGASSGSCYNKHQSTTYANPCHSNAGTTTKTHSLRKIDSTQHHNLYACNQPCLHVIPKQGSAADPPYVKILNAPVTYLH</sequence>
<protein>
    <submittedName>
        <fullName evidence="3">Uncharacterized protein</fullName>
    </submittedName>
</protein>
<organism evidence="3 4">
    <name type="scientific">Adineta steineri</name>
    <dbReference type="NCBI Taxonomy" id="433720"/>
    <lineage>
        <taxon>Eukaryota</taxon>
        <taxon>Metazoa</taxon>
        <taxon>Spiralia</taxon>
        <taxon>Gnathifera</taxon>
        <taxon>Rotifera</taxon>
        <taxon>Eurotatoria</taxon>
        <taxon>Bdelloidea</taxon>
        <taxon>Adinetida</taxon>
        <taxon>Adinetidae</taxon>
        <taxon>Adineta</taxon>
    </lineage>
</organism>
<feature type="compositionally biased region" description="Polar residues" evidence="1">
    <location>
        <begin position="122"/>
        <end position="134"/>
    </location>
</feature>
<dbReference type="EMBL" id="CAJNOE010000202">
    <property type="protein sequence ID" value="CAF1042546.1"/>
    <property type="molecule type" value="Genomic_DNA"/>
</dbReference>
<feature type="compositionally biased region" description="Basic and acidic residues" evidence="1">
    <location>
        <begin position="138"/>
        <end position="159"/>
    </location>
</feature>
<dbReference type="Proteomes" id="UP000663868">
    <property type="component" value="Unassembled WGS sequence"/>
</dbReference>
<reference evidence="3" key="1">
    <citation type="submission" date="2021-02" db="EMBL/GenBank/DDBJ databases">
        <authorList>
            <person name="Nowell W R."/>
        </authorList>
    </citation>
    <scope>NUCLEOTIDE SEQUENCE</scope>
</reference>
<evidence type="ECO:0000256" key="1">
    <source>
        <dbReference type="SAM" id="MobiDB-lite"/>
    </source>
</evidence>
<feature type="compositionally biased region" description="Polar residues" evidence="1">
    <location>
        <begin position="171"/>
        <end position="181"/>
    </location>
</feature>
<dbReference type="EMBL" id="CAJOBB010005953">
    <property type="protein sequence ID" value="CAF4146141.1"/>
    <property type="molecule type" value="Genomic_DNA"/>
</dbReference>
<evidence type="ECO:0000313" key="3">
    <source>
        <dbReference type="EMBL" id="CAF4146141.1"/>
    </source>
</evidence>
<name>A0A819XU26_9BILA</name>
<feature type="compositionally biased region" description="Low complexity" evidence="1">
    <location>
        <begin position="188"/>
        <end position="197"/>
    </location>
</feature>
<evidence type="ECO:0000313" key="2">
    <source>
        <dbReference type="EMBL" id="CAF1042546.1"/>
    </source>
</evidence>
<feature type="region of interest" description="Disordered" evidence="1">
    <location>
        <begin position="171"/>
        <end position="211"/>
    </location>
</feature>
<feature type="region of interest" description="Disordered" evidence="1">
    <location>
        <begin position="122"/>
        <end position="159"/>
    </location>
</feature>
<dbReference type="AlphaFoldDB" id="A0A819XU26"/>
<gene>
    <name evidence="2" type="ORF">IZO911_LOCUS19875</name>
    <name evidence="3" type="ORF">KXQ929_LOCUS36989</name>
</gene>
<evidence type="ECO:0000313" key="4">
    <source>
        <dbReference type="Proteomes" id="UP000663868"/>
    </source>
</evidence>
<dbReference type="Proteomes" id="UP000663860">
    <property type="component" value="Unassembled WGS sequence"/>
</dbReference>
<comment type="caution">
    <text evidence="3">The sequence shown here is derived from an EMBL/GenBank/DDBJ whole genome shotgun (WGS) entry which is preliminary data.</text>
</comment>